<evidence type="ECO:0000256" key="8">
    <source>
        <dbReference type="ARBA" id="ARBA00031254"/>
    </source>
</evidence>
<evidence type="ECO:0000256" key="7">
    <source>
        <dbReference type="ARBA" id="ARBA00023242"/>
    </source>
</evidence>
<evidence type="ECO:0000256" key="5">
    <source>
        <dbReference type="ARBA" id="ARBA00023159"/>
    </source>
</evidence>
<dbReference type="KEGG" id="ipu:108260677"/>
<keyword evidence="5 9" id="KW-0010">Activator</keyword>
<organism evidence="11 12">
    <name type="scientific">Ictalurus punctatus</name>
    <name type="common">Channel catfish</name>
    <name type="synonym">Silurus punctatus</name>
    <dbReference type="NCBI Taxonomy" id="7998"/>
    <lineage>
        <taxon>Eukaryota</taxon>
        <taxon>Metazoa</taxon>
        <taxon>Chordata</taxon>
        <taxon>Craniata</taxon>
        <taxon>Vertebrata</taxon>
        <taxon>Euteleostomi</taxon>
        <taxon>Actinopterygii</taxon>
        <taxon>Neopterygii</taxon>
        <taxon>Teleostei</taxon>
        <taxon>Ostariophysi</taxon>
        <taxon>Siluriformes</taxon>
        <taxon>Ictaluridae</taxon>
        <taxon>Ictalurus</taxon>
    </lineage>
</organism>
<evidence type="ECO:0000256" key="9">
    <source>
        <dbReference type="RuleBase" id="RU364059"/>
    </source>
</evidence>
<evidence type="ECO:0000259" key="10">
    <source>
        <dbReference type="Pfam" id="PF10744"/>
    </source>
</evidence>
<dbReference type="GO" id="GO:0042809">
    <property type="term" value="F:nuclear vitamin D receptor binding"/>
    <property type="evidence" value="ECO:0007669"/>
    <property type="project" value="TreeGrafter"/>
</dbReference>
<proteinExistence type="inferred from homology"/>
<keyword evidence="7 9" id="KW-0539">Nucleus</keyword>
<dbReference type="CTD" id="553663"/>
<gene>
    <name evidence="12" type="primary">zgc:111976</name>
</gene>
<dbReference type="OrthoDB" id="2281547at2759"/>
<accession>A0A2D0QD89</accession>
<dbReference type="InterPro" id="IPR051999">
    <property type="entry name" value="Mediator_complex_subunit_1"/>
</dbReference>
<dbReference type="PANTHER" id="PTHR12881:SF4">
    <property type="entry name" value="MEDIATOR OF RNA POLYMERASE II TRANSCRIPTION SUBUNIT 1"/>
    <property type="match status" value="1"/>
</dbReference>
<dbReference type="PANTHER" id="PTHR12881">
    <property type="entry name" value="MEDIATOR OF RNA POLYMERASE II TRANSCRIPTION SUBUNIT 1"/>
    <property type="match status" value="1"/>
</dbReference>
<dbReference type="Pfam" id="PF10744">
    <property type="entry name" value="Med1"/>
    <property type="match status" value="1"/>
</dbReference>
<dbReference type="GO" id="GO:0045944">
    <property type="term" value="P:positive regulation of transcription by RNA polymerase II"/>
    <property type="evidence" value="ECO:0007669"/>
    <property type="project" value="UniProtKB-ARBA"/>
</dbReference>
<evidence type="ECO:0000256" key="1">
    <source>
        <dbReference type="ARBA" id="ARBA00004123"/>
    </source>
</evidence>
<dbReference type="GO" id="GO:0042974">
    <property type="term" value="F:nuclear retinoic acid receptor binding"/>
    <property type="evidence" value="ECO:0007669"/>
    <property type="project" value="TreeGrafter"/>
</dbReference>
<feature type="domain" description="Mediator complex subunit Med1" evidence="10">
    <location>
        <begin position="51"/>
        <end position="406"/>
    </location>
</feature>
<comment type="similarity">
    <text evidence="2 9">Belongs to the Mediator complex subunit 1 family.</text>
</comment>
<dbReference type="Proteomes" id="UP000221080">
    <property type="component" value="Chromosome 1"/>
</dbReference>
<reference evidence="12" key="2">
    <citation type="submission" date="2025-08" db="UniProtKB">
        <authorList>
            <consortium name="RefSeq"/>
        </authorList>
    </citation>
    <scope>IDENTIFICATION</scope>
    <source>
        <tissue evidence="12">Blood</tissue>
    </source>
</reference>
<dbReference type="GO" id="GO:0003712">
    <property type="term" value="F:transcription coregulator activity"/>
    <property type="evidence" value="ECO:0007669"/>
    <property type="project" value="InterPro"/>
</dbReference>
<name>A0A2D0QD89_ICTPU</name>
<evidence type="ECO:0000313" key="12">
    <source>
        <dbReference type="RefSeq" id="XP_017316643.1"/>
    </source>
</evidence>
<keyword evidence="6 9" id="KW-0804">Transcription</keyword>
<reference evidence="11" key="1">
    <citation type="journal article" date="2016" name="Nat. Commun.">
        <title>The channel catfish genome sequence provides insights into the evolution of scale formation in teleosts.</title>
        <authorList>
            <person name="Liu Z."/>
            <person name="Liu S."/>
            <person name="Yao J."/>
            <person name="Bao L."/>
            <person name="Zhang J."/>
            <person name="Li Y."/>
            <person name="Jiang C."/>
            <person name="Sun L."/>
            <person name="Wang R."/>
            <person name="Zhang Y."/>
            <person name="Zhou T."/>
            <person name="Zeng Q."/>
            <person name="Fu Q."/>
            <person name="Gao S."/>
            <person name="Li N."/>
            <person name="Koren S."/>
            <person name="Jiang Y."/>
            <person name="Zimin A."/>
            <person name="Xu P."/>
            <person name="Phillippy A.M."/>
            <person name="Geng X."/>
            <person name="Song L."/>
            <person name="Sun F."/>
            <person name="Li C."/>
            <person name="Wang X."/>
            <person name="Chen A."/>
            <person name="Jin Y."/>
            <person name="Yuan Z."/>
            <person name="Yang Y."/>
            <person name="Tan S."/>
            <person name="Peatman E."/>
            <person name="Lu J."/>
            <person name="Qin Z."/>
            <person name="Dunham R."/>
            <person name="Li Z."/>
            <person name="Sonstegard T."/>
            <person name="Feng J."/>
            <person name="Danzmann R.G."/>
            <person name="Schroeder S."/>
            <person name="Scheffler B."/>
            <person name="Duke M.V."/>
            <person name="Ballard L."/>
            <person name="Kucuktas H."/>
            <person name="Kaltenboeck L."/>
            <person name="Liu H."/>
            <person name="Armbruster J."/>
            <person name="Xie Y."/>
            <person name="Kirby M.L."/>
            <person name="Tian Y."/>
            <person name="Flanagan M.E."/>
            <person name="Mu W."/>
            <person name="Waldbieser G.C."/>
        </authorList>
    </citation>
    <scope>NUCLEOTIDE SEQUENCE [LARGE SCALE GENOMIC DNA]</scope>
    <source>
        <strain evidence="11">SDA103</strain>
    </source>
</reference>
<keyword evidence="11" id="KW-1185">Reference proteome</keyword>
<dbReference type="GO" id="GO:0046966">
    <property type="term" value="F:nuclear thyroid hormone receptor binding"/>
    <property type="evidence" value="ECO:0007669"/>
    <property type="project" value="TreeGrafter"/>
</dbReference>
<dbReference type="GO" id="GO:0016592">
    <property type="term" value="C:mediator complex"/>
    <property type="evidence" value="ECO:0007669"/>
    <property type="project" value="InterPro"/>
</dbReference>
<protein>
    <recommendedName>
        <fullName evidence="3 9">Mediator of RNA polymerase II transcription subunit 1</fullName>
    </recommendedName>
    <alternativeName>
        <fullName evidence="8 9">Mediator complex subunit 1</fullName>
    </alternativeName>
</protein>
<evidence type="ECO:0000256" key="4">
    <source>
        <dbReference type="ARBA" id="ARBA00023015"/>
    </source>
</evidence>
<comment type="function">
    <text evidence="9">Component of the Mediator complex, a coactivator involved in the regulated transcription of nearly all RNA polymerase II-dependent genes. Mediator functions as a bridge to convey information from gene-specific regulatory proteins to the basal RNA polymerase II transcription machinery. Mediator is recruited to promoters by direct interactions with regulatory proteins and serves as a scaffold for the assembly of a functional preinitiation complex with RNA polymerase II and the general transcription factors.</text>
</comment>
<comment type="subcellular location">
    <subcellularLocation>
        <location evidence="1 9">Nucleus</location>
    </subcellularLocation>
</comment>
<evidence type="ECO:0000313" key="11">
    <source>
        <dbReference type="Proteomes" id="UP000221080"/>
    </source>
</evidence>
<dbReference type="InterPro" id="IPR019680">
    <property type="entry name" value="Mediator_Med1"/>
</dbReference>
<evidence type="ECO:0000256" key="2">
    <source>
        <dbReference type="ARBA" id="ARBA00006210"/>
    </source>
</evidence>
<dbReference type="AlphaFoldDB" id="A0A2D0QD89"/>
<keyword evidence="4 9" id="KW-0805">Transcription regulation</keyword>
<evidence type="ECO:0000256" key="6">
    <source>
        <dbReference type="ARBA" id="ARBA00023163"/>
    </source>
</evidence>
<dbReference type="GeneID" id="108260677"/>
<dbReference type="RefSeq" id="XP_017316643.1">
    <property type="nucleotide sequence ID" value="XM_017461154.3"/>
</dbReference>
<evidence type="ECO:0000256" key="3">
    <source>
        <dbReference type="ARBA" id="ARBA00020612"/>
    </source>
</evidence>
<dbReference type="GO" id="GO:0097067">
    <property type="term" value="P:cellular response to thyroid hormone stimulus"/>
    <property type="evidence" value="ECO:0007669"/>
    <property type="project" value="TreeGrafter"/>
</dbReference>
<sequence>MESKVDVLKMTYLSKLSQKYSEKPWSETIQLVHRCMGKSRTDSRHYEPIMRCLQKLQEAQNVTSLSAMVTRLEMIAKQRGLGSHLSPTETACYLTADLFYVEVLLLPGGEVEDVKVAQHGEAPESNASLCQLLRMKKFKEFSLRMGDLASLYNVPGDGDTRLKVLKSLQHLQKDLLKISNLPRHLIASDAHVDLVLNGRIGSITPSKEGNPMSIEYYISPSDAMMERLHPGEGNRSQAAVVVVVGASATTHRLQMESLIPTPPQVDSTGLPAFIPLSETCSELLPAFFLLKMKPPVPMLSSFIHKMSQITDLPPDADLQGEPLFQLLQLTALEDKRSCDGKDALFLVSLPDAEFHSYLFTTAEWKCDFWKGSLIHTVPFTHPAHVPALLDLLRYQSAVNTLLASCITSLKHQPELVCDLSGEIVPESDCSFSVTFSIPDSETLAVLLVSVVNCHQLRCRLLMPGTVDQSLDDYISRVLTRCMSIPITLRAIRKRLSSLRPPALPLEPESARKAVSSSSTPAHCAVENTPAILPPAMLSPEPMEEDGLPSNPGHYVMSVAAAPAVDVANTDAIANRSNCASVSVYSHWVASSFPAELV</sequence>